<dbReference type="EMBL" id="JBBUTI010000006">
    <property type="protein sequence ID" value="MEK8046642.1"/>
    <property type="molecule type" value="Genomic_DNA"/>
</dbReference>
<accession>A0ABU9C8B1</accession>
<keyword evidence="2" id="KW-1185">Reference proteome</keyword>
<sequence length="282" mass="30552">MAPLLTRGRVSAALLASLALTLLVALLVTLGQSFAAPDTRQPAPPAARLKEHPALRALPPRLAWAWERPEDLRWLPADAGVAWLHSRILLQGEQALVMPRAQPMQVRPETVLVPVVHVDASVRQPPALTAPQRQRIVAQLLRAAAQAPSRVVQLDFEVRLSQRAFLADVVRAARQALPADVALSITALASWCASDTWLQGLPADEIVPMAFRMSRDSAVLRARLQTQDGRFTAEGCGRAIGSATDEPLAGLRAPRHYVFSPRPWTPAAWAAHPFDTAPVAAD</sequence>
<proteinExistence type="predicted"/>
<evidence type="ECO:0008006" key="3">
    <source>
        <dbReference type="Google" id="ProtNLM"/>
    </source>
</evidence>
<organism evidence="1 2">
    <name type="scientific">Ideonella margarita</name>
    <dbReference type="NCBI Taxonomy" id="2984191"/>
    <lineage>
        <taxon>Bacteria</taxon>
        <taxon>Pseudomonadati</taxon>
        <taxon>Pseudomonadota</taxon>
        <taxon>Betaproteobacteria</taxon>
        <taxon>Burkholderiales</taxon>
        <taxon>Sphaerotilaceae</taxon>
        <taxon>Ideonella</taxon>
    </lineage>
</organism>
<evidence type="ECO:0000313" key="2">
    <source>
        <dbReference type="Proteomes" id="UP001379945"/>
    </source>
</evidence>
<protein>
    <recommendedName>
        <fullName evidence="3">DUF3142 domain-containing protein</fullName>
    </recommendedName>
</protein>
<evidence type="ECO:0000313" key="1">
    <source>
        <dbReference type="EMBL" id="MEK8046642.1"/>
    </source>
</evidence>
<gene>
    <name evidence="1" type="ORF">AACH00_09810</name>
</gene>
<dbReference type="Proteomes" id="UP001379945">
    <property type="component" value="Unassembled WGS sequence"/>
</dbReference>
<comment type="caution">
    <text evidence="1">The sequence shown here is derived from an EMBL/GenBank/DDBJ whole genome shotgun (WGS) entry which is preliminary data.</text>
</comment>
<reference evidence="1 2" key="1">
    <citation type="submission" date="2024-04" db="EMBL/GenBank/DDBJ databases">
        <title>Novel species of the genus Ideonella isolated from streams.</title>
        <authorList>
            <person name="Lu H."/>
        </authorList>
    </citation>
    <scope>NUCLEOTIDE SEQUENCE [LARGE SCALE GENOMIC DNA]</scope>
    <source>
        <strain evidence="1 2">LYT19W</strain>
    </source>
</reference>
<dbReference type="RefSeq" id="WP_341398938.1">
    <property type="nucleotide sequence ID" value="NZ_JBBUTI010000006.1"/>
</dbReference>
<name>A0ABU9C8B1_9BURK</name>